<evidence type="ECO:0000313" key="3">
    <source>
        <dbReference type="Proteomes" id="UP001597108"/>
    </source>
</evidence>
<accession>A0ABW3IK18</accession>
<name>A0ABW3IK18_9RHOB</name>
<evidence type="ECO:0000313" key="2">
    <source>
        <dbReference type="EMBL" id="MFD0978225.1"/>
    </source>
</evidence>
<feature type="region of interest" description="Disordered" evidence="1">
    <location>
        <begin position="97"/>
        <end position="118"/>
    </location>
</feature>
<organism evidence="2 3">
    <name type="scientific">Tropicimonas aquimaris</name>
    <dbReference type="NCBI Taxonomy" id="914152"/>
    <lineage>
        <taxon>Bacteria</taxon>
        <taxon>Pseudomonadati</taxon>
        <taxon>Pseudomonadota</taxon>
        <taxon>Alphaproteobacteria</taxon>
        <taxon>Rhodobacterales</taxon>
        <taxon>Roseobacteraceae</taxon>
        <taxon>Tropicimonas</taxon>
    </lineage>
</organism>
<evidence type="ECO:0008006" key="4">
    <source>
        <dbReference type="Google" id="ProtNLM"/>
    </source>
</evidence>
<dbReference type="EMBL" id="JBHTJT010000003">
    <property type="protein sequence ID" value="MFD0978225.1"/>
    <property type="molecule type" value="Genomic_DNA"/>
</dbReference>
<dbReference type="RefSeq" id="WP_386071991.1">
    <property type="nucleotide sequence ID" value="NZ_JBHTJT010000003.1"/>
</dbReference>
<proteinExistence type="predicted"/>
<sequence>MSGRRTRETHLADPVFAHFDPEVVDTLRTEQLAYCRRFFSHIAARRTAEPVAQDLLDLFAENKSARGLTDLRNALRALMPGHPALHAVEDAIRAKNRIRRQQRNHETGRESARRERTLKHSISEQDLPGEIRSVLRDMAAGFEGNGVQAPAASILKRLKMKLRQLCKSALDAHLPAALSIPAARAYYADLHARGLRWTTVRASFEELHRFARYAGYPAEIVQALATTYNMAASRERLSEPLRYAKLHESGYDTIEAILTGFELLDSAASISNSRQLRSRLNDATALALFAVYPLRLNDCRLAFGEELFWDAHGYSLSLTLGKNGYEYEGRLDERLDPFIDALILGGSSPDFLTRMRERCFENKRSLFVTVDGTEVGYNYVSDTWRRYVGTGEHIARSMMHDHLGVKGERGVAEAMIMNGQRDRRVAEKYTTQAGRRASRRAATEEMKAIFAEMDRGSKDISSPEM</sequence>
<evidence type="ECO:0000256" key="1">
    <source>
        <dbReference type="SAM" id="MobiDB-lite"/>
    </source>
</evidence>
<comment type="caution">
    <text evidence="2">The sequence shown here is derived from an EMBL/GenBank/DDBJ whole genome shotgun (WGS) entry which is preliminary data.</text>
</comment>
<dbReference type="Proteomes" id="UP001597108">
    <property type="component" value="Unassembled WGS sequence"/>
</dbReference>
<feature type="compositionally biased region" description="Basic and acidic residues" evidence="1">
    <location>
        <begin position="103"/>
        <end position="115"/>
    </location>
</feature>
<protein>
    <recommendedName>
        <fullName evidence="4">Integrase</fullName>
    </recommendedName>
</protein>
<keyword evidence="3" id="KW-1185">Reference proteome</keyword>
<reference evidence="3" key="1">
    <citation type="journal article" date="2019" name="Int. J. Syst. Evol. Microbiol.">
        <title>The Global Catalogue of Microorganisms (GCM) 10K type strain sequencing project: providing services to taxonomists for standard genome sequencing and annotation.</title>
        <authorList>
            <consortium name="The Broad Institute Genomics Platform"/>
            <consortium name="The Broad Institute Genome Sequencing Center for Infectious Disease"/>
            <person name="Wu L."/>
            <person name="Ma J."/>
        </authorList>
    </citation>
    <scope>NUCLEOTIDE SEQUENCE [LARGE SCALE GENOMIC DNA]</scope>
    <source>
        <strain evidence="3">CCUG 60524</strain>
    </source>
</reference>
<gene>
    <name evidence="2" type="ORF">ACFQ2S_01030</name>
</gene>